<dbReference type="RefSeq" id="XP_028992613.1">
    <property type="nucleotide sequence ID" value="XM_029136780.3"/>
</dbReference>
<dbReference type="Gene3D" id="3.30.70.330">
    <property type="match status" value="3"/>
</dbReference>
<sequence>MSSNSKYLLFWLRRCVAVKQLMVPSGIRALGGCGFVQQRTWSSATRTVCPQRVGRIRASVTASLCTKTGTTCESKYPPLPDYGSDTAPQKEDVYIVQVKGFPWSCSAQDLLQFFSECRIRNGVNGIHLTVDRLGRPSGHAFIELEHEEDVGKALEKHRHYLGPRYVEVKEVRNSDAEAILKRSVQAPSGSGVVRLRGLPFTCTEDDVAHFFSGLDIVENGVTIVTDHRGRRSGDAFVQFSSQRAADEALQRDRQVMGNRYIEVFPSRSDEIHSSRRRTGPAAGGTGPQPVSASQAGAGTGTGTGSPQSSSLPLHYVHVRGLPFRVSADDIVAFFSPLIVAKILLECAPDGRPNGEADVFFSRHQDAVAAMSRDREYIGNRYVELFLNSARNCDGR</sequence>
<evidence type="ECO:0000256" key="3">
    <source>
        <dbReference type="PROSITE-ProRule" id="PRU00176"/>
    </source>
</evidence>
<evidence type="ECO:0000259" key="5">
    <source>
        <dbReference type="PROSITE" id="PS50102"/>
    </source>
</evidence>
<keyword evidence="6" id="KW-1185">Reference proteome</keyword>
<gene>
    <name evidence="7" type="primary">grsf1</name>
</gene>
<dbReference type="GO" id="GO:0003723">
    <property type="term" value="F:RNA binding"/>
    <property type="evidence" value="ECO:0007669"/>
    <property type="project" value="UniProtKB-UniRule"/>
</dbReference>
<reference evidence="7" key="1">
    <citation type="submission" date="2025-08" db="UniProtKB">
        <authorList>
            <consortium name="RefSeq"/>
        </authorList>
    </citation>
    <scope>IDENTIFICATION</scope>
</reference>
<dbReference type="Proteomes" id="UP000515150">
    <property type="component" value="Chromosome 21"/>
</dbReference>
<dbReference type="CTD" id="2926"/>
<keyword evidence="1" id="KW-0677">Repeat</keyword>
<dbReference type="InterPro" id="IPR050666">
    <property type="entry name" value="ESRP"/>
</dbReference>
<dbReference type="InterPro" id="IPR000504">
    <property type="entry name" value="RRM_dom"/>
</dbReference>
<dbReference type="GeneID" id="114847249"/>
<feature type="domain" description="RRM" evidence="5">
    <location>
        <begin position="94"/>
        <end position="173"/>
    </location>
</feature>
<name>A0A6P7LEM2_BETSP</name>
<dbReference type="AlphaFoldDB" id="A0A6P7LEM2"/>
<dbReference type="SUPFAM" id="SSF54928">
    <property type="entry name" value="RNA-binding domain, RBD"/>
    <property type="match status" value="3"/>
</dbReference>
<organism evidence="6 7">
    <name type="scientific">Betta splendens</name>
    <name type="common">Siamese fighting fish</name>
    <dbReference type="NCBI Taxonomy" id="158456"/>
    <lineage>
        <taxon>Eukaryota</taxon>
        <taxon>Metazoa</taxon>
        <taxon>Chordata</taxon>
        <taxon>Craniata</taxon>
        <taxon>Vertebrata</taxon>
        <taxon>Euteleostomi</taxon>
        <taxon>Actinopterygii</taxon>
        <taxon>Neopterygii</taxon>
        <taxon>Teleostei</taxon>
        <taxon>Neoteleostei</taxon>
        <taxon>Acanthomorphata</taxon>
        <taxon>Anabantaria</taxon>
        <taxon>Anabantiformes</taxon>
        <taxon>Anabantoidei</taxon>
        <taxon>Osphronemidae</taxon>
        <taxon>Betta</taxon>
    </lineage>
</organism>
<dbReference type="SMART" id="SM00360">
    <property type="entry name" value="RRM"/>
    <property type="match status" value="3"/>
</dbReference>
<dbReference type="InterPro" id="IPR035979">
    <property type="entry name" value="RBD_domain_sf"/>
</dbReference>
<evidence type="ECO:0000313" key="7">
    <source>
        <dbReference type="RefSeq" id="XP_028992613.1"/>
    </source>
</evidence>
<evidence type="ECO:0000256" key="1">
    <source>
        <dbReference type="ARBA" id="ARBA00022737"/>
    </source>
</evidence>
<dbReference type="Pfam" id="PF00076">
    <property type="entry name" value="RRM_1"/>
    <property type="match status" value="2"/>
</dbReference>
<dbReference type="KEGG" id="bspl:114847249"/>
<dbReference type="PANTHER" id="PTHR13976">
    <property type="entry name" value="HETEROGENEOUS NUCLEAR RIBONUCLEOPROTEIN-RELATED"/>
    <property type="match status" value="1"/>
</dbReference>
<dbReference type="PROSITE" id="PS50102">
    <property type="entry name" value="RRM"/>
    <property type="match status" value="3"/>
</dbReference>
<evidence type="ECO:0000256" key="2">
    <source>
        <dbReference type="ARBA" id="ARBA00022884"/>
    </source>
</evidence>
<accession>A0A6P7LEM2</accession>
<dbReference type="FunCoup" id="A0A6P7LEM2">
    <property type="interactions" value="779"/>
</dbReference>
<evidence type="ECO:0000256" key="4">
    <source>
        <dbReference type="SAM" id="MobiDB-lite"/>
    </source>
</evidence>
<dbReference type="InParanoid" id="A0A6P7LEM2"/>
<feature type="domain" description="RRM" evidence="5">
    <location>
        <begin position="191"/>
        <end position="268"/>
    </location>
</feature>
<evidence type="ECO:0000313" key="6">
    <source>
        <dbReference type="Proteomes" id="UP000515150"/>
    </source>
</evidence>
<feature type="domain" description="RRM" evidence="5">
    <location>
        <begin position="314"/>
        <end position="395"/>
    </location>
</feature>
<keyword evidence="2 3" id="KW-0694">RNA-binding</keyword>
<protein>
    <submittedName>
        <fullName evidence="7">G-rich sequence factor 1 isoform X1</fullName>
    </submittedName>
</protein>
<proteinExistence type="predicted"/>
<dbReference type="OrthoDB" id="431068at2759"/>
<feature type="region of interest" description="Disordered" evidence="4">
    <location>
        <begin position="267"/>
        <end position="310"/>
    </location>
</feature>
<dbReference type="InterPro" id="IPR012677">
    <property type="entry name" value="Nucleotide-bd_a/b_plait_sf"/>
</dbReference>